<organism evidence="1 2">
    <name type="scientific">Enhygromyxa salina</name>
    <dbReference type="NCBI Taxonomy" id="215803"/>
    <lineage>
        <taxon>Bacteria</taxon>
        <taxon>Pseudomonadati</taxon>
        <taxon>Myxococcota</taxon>
        <taxon>Polyangia</taxon>
        <taxon>Nannocystales</taxon>
        <taxon>Nannocystaceae</taxon>
        <taxon>Enhygromyxa</taxon>
    </lineage>
</organism>
<evidence type="ECO:0000313" key="1">
    <source>
        <dbReference type="EMBL" id="PRP94467.1"/>
    </source>
</evidence>
<keyword evidence="2" id="KW-1185">Reference proteome</keyword>
<dbReference type="EMBL" id="PVNK01000177">
    <property type="protein sequence ID" value="PRP94467.1"/>
    <property type="molecule type" value="Genomic_DNA"/>
</dbReference>
<comment type="caution">
    <text evidence="1">The sequence shown here is derived from an EMBL/GenBank/DDBJ whole genome shotgun (WGS) entry which is preliminary data.</text>
</comment>
<accession>A0A2S9XNL9</accession>
<dbReference type="AlphaFoldDB" id="A0A2S9XNL9"/>
<evidence type="ECO:0000313" key="2">
    <source>
        <dbReference type="Proteomes" id="UP000237968"/>
    </source>
</evidence>
<name>A0A2S9XNL9_9BACT</name>
<sequence length="152" mass="16762">MSHIAPNIELGETRDGLWVAAAAGRGRLSQICATVVRIDVEGHAYVEFAESMMPRMDQLVAELGHVYLGIDAEGMASYDARFRYLWTEWIKHNNAAIDGLLFLYRSRAVQSVAVIINAVTGSDLVEACGDRDNFEDRLAEAVLSCRSTTARV</sequence>
<gene>
    <name evidence="1" type="ORF">ENSA5_40860</name>
</gene>
<reference evidence="1 2" key="1">
    <citation type="submission" date="2018-03" db="EMBL/GenBank/DDBJ databases">
        <title>Draft Genome Sequences of the Obligatory Marine Myxobacteria Enhygromyxa salina SWB005.</title>
        <authorList>
            <person name="Poehlein A."/>
            <person name="Moghaddam J.A."/>
            <person name="Harms H."/>
            <person name="Alanjari M."/>
            <person name="Koenig G.M."/>
            <person name="Daniel R."/>
            <person name="Schaeberle T.F."/>
        </authorList>
    </citation>
    <scope>NUCLEOTIDE SEQUENCE [LARGE SCALE GENOMIC DNA]</scope>
    <source>
        <strain evidence="1 2">SWB005</strain>
    </source>
</reference>
<protein>
    <recommendedName>
        <fullName evidence="3">STAS domain-containing protein</fullName>
    </recommendedName>
</protein>
<dbReference type="OrthoDB" id="5516300at2"/>
<evidence type="ECO:0008006" key="3">
    <source>
        <dbReference type="Google" id="ProtNLM"/>
    </source>
</evidence>
<dbReference type="RefSeq" id="WP_146155919.1">
    <property type="nucleotide sequence ID" value="NZ_PVNK01000177.1"/>
</dbReference>
<proteinExistence type="predicted"/>
<dbReference type="Proteomes" id="UP000237968">
    <property type="component" value="Unassembled WGS sequence"/>
</dbReference>